<reference evidence="1 2" key="1">
    <citation type="submission" date="2018-10" db="EMBL/GenBank/DDBJ databases">
        <title>Cohnella sp. M2MS4P-1, whole genome shotgun sequence.</title>
        <authorList>
            <person name="Tuo L."/>
        </authorList>
    </citation>
    <scope>NUCLEOTIDE SEQUENCE [LARGE SCALE GENOMIC DNA]</scope>
    <source>
        <strain evidence="1 2">M2MS4P-1</strain>
    </source>
</reference>
<dbReference type="EMBL" id="RBZM01000003">
    <property type="protein sequence ID" value="RKP56255.1"/>
    <property type="molecule type" value="Genomic_DNA"/>
</dbReference>
<protein>
    <submittedName>
        <fullName evidence="1">Uncharacterized protein</fullName>
    </submittedName>
</protein>
<organism evidence="1 2">
    <name type="scientific">Cohnella endophytica</name>
    <dbReference type="NCBI Taxonomy" id="2419778"/>
    <lineage>
        <taxon>Bacteria</taxon>
        <taxon>Bacillati</taxon>
        <taxon>Bacillota</taxon>
        <taxon>Bacilli</taxon>
        <taxon>Bacillales</taxon>
        <taxon>Paenibacillaceae</taxon>
        <taxon>Cohnella</taxon>
    </lineage>
</organism>
<sequence>MENYYSSEFVGKLLRGLGQFSKPLLIRLGYLQENLSLLRAFGFEDGVDHIVSSNKEKMKAKNQCYVFELKEEFKEVNV</sequence>
<dbReference type="Proteomes" id="UP000282076">
    <property type="component" value="Unassembled WGS sequence"/>
</dbReference>
<evidence type="ECO:0000313" key="1">
    <source>
        <dbReference type="EMBL" id="RKP56255.1"/>
    </source>
</evidence>
<comment type="caution">
    <text evidence="1">The sequence shown here is derived from an EMBL/GenBank/DDBJ whole genome shotgun (WGS) entry which is preliminary data.</text>
</comment>
<dbReference type="AlphaFoldDB" id="A0A494Y469"/>
<keyword evidence="2" id="KW-1185">Reference proteome</keyword>
<accession>A0A494Y469</accession>
<proteinExistence type="predicted"/>
<gene>
    <name evidence="1" type="ORF">D7Z26_06360</name>
</gene>
<evidence type="ECO:0000313" key="2">
    <source>
        <dbReference type="Proteomes" id="UP000282076"/>
    </source>
</evidence>
<dbReference type="RefSeq" id="WP_120975222.1">
    <property type="nucleotide sequence ID" value="NZ_RBZM01000003.1"/>
</dbReference>
<name>A0A494Y469_9BACL</name>